<keyword evidence="3" id="KW-0804">Transcription</keyword>
<dbReference type="InterPro" id="IPR009057">
    <property type="entry name" value="Homeodomain-like_sf"/>
</dbReference>
<dbReference type="Gene3D" id="1.10.10.60">
    <property type="entry name" value="Homeodomain-like"/>
    <property type="match status" value="1"/>
</dbReference>
<feature type="domain" description="HTH araC/xylS-type" evidence="4">
    <location>
        <begin position="172"/>
        <end position="270"/>
    </location>
</feature>
<dbReference type="Pfam" id="PF12833">
    <property type="entry name" value="HTH_18"/>
    <property type="match status" value="1"/>
</dbReference>
<name>A0AAW9REW9_9GAMM</name>
<dbReference type="InterPro" id="IPR050204">
    <property type="entry name" value="AraC_XylS_family_regulators"/>
</dbReference>
<dbReference type="PRINTS" id="PR00032">
    <property type="entry name" value="HTHARAC"/>
</dbReference>
<evidence type="ECO:0000313" key="6">
    <source>
        <dbReference type="Proteomes" id="UP001359886"/>
    </source>
</evidence>
<dbReference type="PANTHER" id="PTHR46796:SF2">
    <property type="entry name" value="TRANSCRIPTIONAL REGULATORY PROTEIN"/>
    <property type="match status" value="1"/>
</dbReference>
<evidence type="ECO:0000256" key="1">
    <source>
        <dbReference type="ARBA" id="ARBA00023015"/>
    </source>
</evidence>
<accession>A0AAW9REW9</accession>
<keyword evidence="2" id="KW-0238">DNA-binding</keyword>
<reference evidence="5 6" key="1">
    <citation type="submission" date="2024-02" db="EMBL/GenBank/DDBJ databases">
        <title>A novel Wenzhouxiangellaceae bacterium, isolated from coastal sediments.</title>
        <authorList>
            <person name="Du Z.-J."/>
            <person name="Ye Y.-Q."/>
            <person name="Zhang X.-Y."/>
        </authorList>
    </citation>
    <scope>NUCLEOTIDE SEQUENCE [LARGE SCALE GENOMIC DNA]</scope>
    <source>
        <strain evidence="5 6">CH-27</strain>
    </source>
</reference>
<dbReference type="PANTHER" id="PTHR46796">
    <property type="entry name" value="HTH-TYPE TRANSCRIPTIONAL ACTIVATOR RHAS-RELATED"/>
    <property type="match status" value="1"/>
</dbReference>
<dbReference type="PROSITE" id="PS01124">
    <property type="entry name" value="HTH_ARAC_FAMILY_2"/>
    <property type="match status" value="1"/>
</dbReference>
<evidence type="ECO:0000256" key="3">
    <source>
        <dbReference type="ARBA" id="ARBA00023163"/>
    </source>
</evidence>
<gene>
    <name evidence="5" type="ORF">V3330_09990</name>
</gene>
<sequence>MEPVRCPFDEVLHHSPSLLFGEFRCRVQEPRFTDTGPIENHLLVVPSRPVEIHFSRGRSVVADRTRVLFYNRGTRYRREALNRYGDHCLWFAFADDQLAQRCGGPAHRPYRDPVRHLPQSAYLEIRRLYARVRRGAADPLEVEDTAFSLLARLLETGVETGPVSARQQRTVTAAEAYLAAHYGEAVRLDEVATAVACSPFHLSRLFRRLRGIGLHQHLSELRLRDAVDRVCDSDEPLTDIAMDLGFSSPSHFSSRFSDRLGVTPSRFRQQWMETRAIS</sequence>
<dbReference type="Proteomes" id="UP001359886">
    <property type="component" value="Unassembled WGS sequence"/>
</dbReference>
<comment type="caution">
    <text evidence="5">The sequence shown here is derived from an EMBL/GenBank/DDBJ whole genome shotgun (WGS) entry which is preliminary data.</text>
</comment>
<evidence type="ECO:0000313" key="5">
    <source>
        <dbReference type="EMBL" id="MEJ8567954.1"/>
    </source>
</evidence>
<keyword evidence="1" id="KW-0805">Transcription regulation</keyword>
<dbReference type="InterPro" id="IPR018060">
    <property type="entry name" value="HTH_AraC"/>
</dbReference>
<protein>
    <submittedName>
        <fullName evidence="5">AraC family transcriptional regulator</fullName>
    </submittedName>
</protein>
<proteinExistence type="predicted"/>
<dbReference type="SUPFAM" id="SSF46689">
    <property type="entry name" value="Homeodomain-like"/>
    <property type="match status" value="2"/>
</dbReference>
<keyword evidence="6" id="KW-1185">Reference proteome</keyword>
<evidence type="ECO:0000256" key="2">
    <source>
        <dbReference type="ARBA" id="ARBA00023125"/>
    </source>
</evidence>
<dbReference type="PROSITE" id="PS00041">
    <property type="entry name" value="HTH_ARAC_FAMILY_1"/>
    <property type="match status" value="1"/>
</dbReference>
<dbReference type="SMART" id="SM00342">
    <property type="entry name" value="HTH_ARAC"/>
    <property type="match status" value="1"/>
</dbReference>
<dbReference type="InterPro" id="IPR018062">
    <property type="entry name" value="HTH_AraC-typ_CS"/>
</dbReference>
<dbReference type="GO" id="GO:0043565">
    <property type="term" value="F:sequence-specific DNA binding"/>
    <property type="evidence" value="ECO:0007669"/>
    <property type="project" value="InterPro"/>
</dbReference>
<dbReference type="GO" id="GO:0003700">
    <property type="term" value="F:DNA-binding transcription factor activity"/>
    <property type="evidence" value="ECO:0007669"/>
    <property type="project" value="InterPro"/>
</dbReference>
<dbReference type="InterPro" id="IPR020449">
    <property type="entry name" value="Tscrpt_reg_AraC-type_HTH"/>
</dbReference>
<dbReference type="EMBL" id="JAZHOG010000006">
    <property type="protein sequence ID" value="MEJ8567954.1"/>
    <property type="molecule type" value="Genomic_DNA"/>
</dbReference>
<dbReference type="RefSeq" id="WP_354695278.1">
    <property type="nucleotide sequence ID" value="NZ_JAZHOG010000006.1"/>
</dbReference>
<organism evidence="5 6">
    <name type="scientific">Elongatibacter sediminis</name>
    <dbReference type="NCBI Taxonomy" id="3119006"/>
    <lineage>
        <taxon>Bacteria</taxon>
        <taxon>Pseudomonadati</taxon>
        <taxon>Pseudomonadota</taxon>
        <taxon>Gammaproteobacteria</taxon>
        <taxon>Chromatiales</taxon>
        <taxon>Wenzhouxiangellaceae</taxon>
        <taxon>Elongatibacter</taxon>
    </lineage>
</organism>
<evidence type="ECO:0000259" key="4">
    <source>
        <dbReference type="PROSITE" id="PS01124"/>
    </source>
</evidence>
<dbReference type="AlphaFoldDB" id="A0AAW9REW9"/>